<dbReference type="InterPro" id="IPR002401">
    <property type="entry name" value="Cyt_P450_E_grp-I"/>
</dbReference>
<dbReference type="PRINTS" id="PR00463">
    <property type="entry name" value="EP450I"/>
</dbReference>
<keyword evidence="3 7" id="KW-0479">Metal-binding</keyword>
<evidence type="ECO:0000256" key="5">
    <source>
        <dbReference type="ARBA" id="ARBA00023004"/>
    </source>
</evidence>
<keyword evidence="6 8" id="KW-0503">Monooxygenase</keyword>
<feature type="binding site" description="axial binding residue" evidence="7">
    <location>
        <position position="459"/>
    </location>
    <ligand>
        <name>heme</name>
        <dbReference type="ChEBI" id="CHEBI:30413"/>
    </ligand>
    <ligandPart>
        <name>Fe</name>
        <dbReference type="ChEBI" id="CHEBI:18248"/>
    </ligandPart>
</feature>
<evidence type="ECO:0008006" key="11">
    <source>
        <dbReference type="Google" id="ProtNLM"/>
    </source>
</evidence>
<dbReference type="PROSITE" id="PS00086">
    <property type="entry name" value="CYTOCHROME_P450"/>
    <property type="match status" value="1"/>
</dbReference>
<sequence length="523" mass="59529">MSLASMEAISSHFTLAIVLLVLFVLTQRFFNKLQNLPPIPFPTLPLIGHLYLIKKKNIPFHKALADVSKKYGPVLYLRFGSSRKVLLVSSPSAVEECLSKNDVIFANRPPLLIGKYMGYNYTSLAWSSYGQHYRNLRQIATAELLSARTVQMLSYIRGNEVQTLIGSLFQQSASNTERPFVVDMKSVIFELIFNVMTRMVFGKKYYSKSQENSKEAKMFKEIGAHILKLATKTSVVDFMPFMRFFGYGKVKEELMEVHEKRGKFMKALLEEYRRTETDDQATTEAQGKKRSMIQVLLELQANEPEGYPDEIVIGLVSVLYQASTETSAGTLEWAFSLLLRHPEVMKKAQAEIDRVIDNNRLMGDSDMAQLPYLRCIIKETMRLHPAIPLLLPHYSSKDCRVAGFHVPHGTMLLVNVWAIHHDLESWKEPEKFIPERFEGIEKNKDEFKFIPFGSGRRRCPGDNLAMSSIALALGTLLQCFDWERISSQEIDMSEGSGILAFKVQPLKVKCCPRANMVSLLSQL</sequence>
<dbReference type="PANTHER" id="PTHR47947">
    <property type="entry name" value="CYTOCHROME P450 82C3-RELATED"/>
    <property type="match status" value="1"/>
</dbReference>
<gene>
    <name evidence="9" type="ORF">ACH5RR_000237</name>
</gene>
<evidence type="ECO:0000256" key="8">
    <source>
        <dbReference type="RuleBase" id="RU000461"/>
    </source>
</evidence>
<dbReference type="Pfam" id="PF00067">
    <property type="entry name" value="p450"/>
    <property type="match status" value="1"/>
</dbReference>
<dbReference type="InterPro" id="IPR050651">
    <property type="entry name" value="Plant_Cytochrome_P450_Monoox"/>
</dbReference>
<dbReference type="InterPro" id="IPR017972">
    <property type="entry name" value="Cyt_P450_CS"/>
</dbReference>
<dbReference type="FunFam" id="1.10.630.10:FF:000081">
    <property type="entry name" value="Cytochrome P450 CYP81N5"/>
    <property type="match status" value="1"/>
</dbReference>
<protein>
    <recommendedName>
        <fullName evidence="11">Cytochrome P450</fullName>
    </recommendedName>
</protein>
<dbReference type="GO" id="GO:0046872">
    <property type="term" value="F:metal ion binding"/>
    <property type="evidence" value="ECO:0007669"/>
    <property type="project" value="UniProtKB-KW"/>
</dbReference>
<keyword evidence="10" id="KW-1185">Reference proteome</keyword>
<evidence type="ECO:0000313" key="10">
    <source>
        <dbReference type="Proteomes" id="UP001630127"/>
    </source>
</evidence>
<dbReference type="EMBL" id="JBJUIK010000001">
    <property type="protein sequence ID" value="KAL3536871.1"/>
    <property type="molecule type" value="Genomic_DNA"/>
</dbReference>
<comment type="similarity">
    <text evidence="1 8">Belongs to the cytochrome P450 family.</text>
</comment>
<evidence type="ECO:0000256" key="6">
    <source>
        <dbReference type="ARBA" id="ARBA00023033"/>
    </source>
</evidence>
<dbReference type="Proteomes" id="UP001630127">
    <property type="component" value="Unassembled WGS sequence"/>
</dbReference>
<proteinExistence type="inferred from homology"/>
<keyword evidence="5 7" id="KW-0408">Iron</keyword>
<evidence type="ECO:0000256" key="1">
    <source>
        <dbReference type="ARBA" id="ARBA00010617"/>
    </source>
</evidence>
<dbReference type="GO" id="GO:0004497">
    <property type="term" value="F:monooxygenase activity"/>
    <property type="evidence" value="ECO:0007669"/>
    <property type="project" value="UniProtKB-KW"/>
</dbReference>
<comment type="caution">
    <text evidence="9">The sequence shown here is derived from an EMBL/GenBank/DDBJ whole genome shotgun (WGS) entry which is preliminary data.</text>
</comment>
<evidence type="ECO:0000256" key="2">
    <source>
        <dbReference type="ARBA" id="ARBA00022617"/>
    </source>
</evidence>
<accession>A0ABD3B0K2</accession>
<dbReference type="InterPro" id="IPR036396">
    <property type="entry name" value="Cyt_P450_sf"/>
</dbReference>
<evidence type="ECO:0000256" key="7">
    <source>
        <dbReference type="PIRSR" id="PIRSR602401-1"/>
    </source>
</evidence>
<evidence type="ECO:0000256" key="4">
    <source>
        <dbReference type="ARBA" id="ARBA00023002"/>
    </source>
</evidence>
<dbReference type="PRINTS" id="PR00385">
    <property type="entry name" value="P450"/>
</dbReference>
<evidence type="ECO:0000313" key="9">
    <source>
        <dbReference type="EMBL" id="KAL3536871.1"/>
    </source>
</evidence>
<keyword evidence="2 7" id="KW-0349">Heme</keyword>
<dbReference type="PANTHER" id="PTHR47947:SF24">
    <property type="entry name" value="ISOFLAVONE 2'-HYDROXYLASE-LIKE"/>
    <property type="match status" value="1"/>
</dbReference>
<dbReference type="AlphaFoldDB" id="A0ABD3B0K2"/>
<keyword evidence="4 8" id="KW-0560">Oxidoreductase</keyword>
<evidence type="ECO:0000256" key="3">
    <source>
        <dbReference type="ARBA" id="ARBA00022723"/>
    </source>
</evidence>
<comment type="cofactor">
    <cofactor evidence="7">
        <name>heme</name>
        <dbReference type="ChEBI" id="CHEBI:30413"/>
    </cofactor>
</comment>
<reference evidence="9 10" key="1">
    <citation type="submission" date="2024-11" db="EMBL/GenBank/DDBJ databases">
        <title>A near-complete genome assembly of Cinchona calisaya.</title>
        <authorList>
            <person name="Lian D.C."/>
            <person name="Zhao X.W."/>
            <person name="Wei L."/>
        </authorList>
    </citation>
    <scope>NUCLEOTIDE SEQUENCE [LARGE SCALE GENOMIC DNA]</scope>
    <source>
        <tissue evidence="9">Nenye</tissue>
    </source>
</reference>
<name>A0ABD3B0K2_9GENT</name>
<dbReference type="Gene3D" id="1.10.630.10">
    <property type="entry name" value="Cytochrome P450"/>
    <property type="match status" value="1"/>
</dbReference>
<dbReference type="SUPFAM" id="SSF48264">
    <property type="entry name" value="Cytochrome P450"/>
    <property type="match status" value="1"/>
</dbReference>
<dbReference type="InterPro" id="IPR001128">
    <property type="entry name" value="Cyt_P450"/>
</dbReference>
<organism evidence="9 10">
    <name type="scientific">Cinchona calisaya</name>
    <dbReference type="NCBI Taxonomy" id="153742"/>
    <lineage>
        <taxon>Eukaryota</taxon>
        <taxon>Viridiplantae</taxon>
        <taxon>Streptophyta</taxon>
        <taxon>Embryophyta</taxon>
        <taxon>Tracheophyta</taxon>
        <taxon>Spermatophyta</taxon>
        <taxon>Magnoliopsida</taxon>
        <taxon>eudicotyledons</taxon>
        <taxon>Gunneridae</taxon>
        <taxon>Pentapetalae</taxon>
        <taxon>asterids</taxon>
        <taxon>lamiids</taxon>
        <taxon>Gentianales</taxon>
        <taxon>Rubiaceae</taxon>
        <taxon>Cinchonoideae</taxon>
        <taxon>Cinchoneae</taxon>
        <taxon>Cinchona</taxon>
    </lineage>
</organism>